<gene>
    <name evidence="2" type="ORF">PGT21_008626</name>
</gene>
<evidence type="ECO:0000256" key="1">
    <source>
        <dbReference type="SAM" id="MobiDB-lite"/>
    </source>
</evidence>
<dbReference type="OrthoDB" id="10552631at2759"/>
<reference evidence="2 3" key="1">
    <citation type="submission" date="2019-05" db="EMBL/GenBank/DDBJ databases">
        <title>Emergence of the Ug99 lineage of the wheat stem rust pathogen through somatic hybridization.</title>
        <authorList>
            <person name="Li F."/>
            <person name="Upadhyaya N.M."/>
            <person name="Sperschneider J."/>
            <person name="Matny O."/>
            <person name="Nguyen-Phuc H."/>
            <person name="Mago R."/>
            <person name="Raley C."/>
            <person name="Miller M.E."/>
            <person name="Silverstein K.A.T."/>
            <person name="Henningsen E."/>
            <person name="Hirsch C.D."/>
            <person name="Visser B."/>
            <person name="Pretorius Z.A."/>
            <person name="Steffenson B.J."/>
            <person name="Schwessinger B."/>
            <person name="Dodds P.N."/>
            <person name="Figueroa M."/>
        </authorList>
    </citation>
    <scope>NUCLEOTIDE SEQUENCE [LARGE SCALE GENOMIC DNA]</scope>
    <source>
        <strain evidence="2">21-0</strain>
    </source>
</reference>
<keyword evidence="3" id="KW-1185">Reference proteome</keyword>
<evidence type="ECO:0000313" key="2">
    <source>
        <dbReference type="EMBL" id="KAA1082620.1"/>
    </source>
</evidence>
<dbReference type="Proteomes" id="UP000324748">
    <property type="component" value="Unassembled WGS sequence"/>
</dbReference>
<organism evidence="2 3">
    <name type="scientific">Puccinia graminis f. sp. tritici</name>
    <dbReference type="NCBI Taxonomy" id="56615"/>
    <lineage>
        <taxon>Eukaryota</taxon>
        <taxon>Fungi</taxon>
        <taxon>Dikarya</taxon>
        <taxon>Basidiomycota</taxon>
        <taxon>Pucciniomycotina</taxon>
        <taxon>Pucciniomycetes</taxon>
        <taxon>Pucciniales</taxon>
        <taxon>Pucciniaceae</taxon>
        <taxon>Puccinia</taxon>
    </lineage>
</organism>
<accession>A0A5B0N3B9</accession>
<dbReference type="EMBL" id="VSWC01000119">
    <property type="protein sequence ID" value="KAA1082620.1"/>
    <property type="molecule type" value="Genomic_DNA"/>
</dbReference>
<name>A0A5B0N3B9_PUCGR</name>
<evidence type="ECO:0000313" key="3">
    <source>
        <dbReference type="Proteomes" id="UP000324748"/>
    </source>
</evidence>
<feature type="compositionally biased region" description="Low complexity" evidence="1">
    <location>
        <begin position="224"/>
        <end position="242"/>
    </location>
</feature>
<sequence>MVRAAAATGAVVGGEGARIRTRPTLSPAQTAKGSTHSSGGRRMPTVRVLDSPPKATMAERRGTRTVQSAPERAAYTFLEGPPSDMRESASAISIMFHTVNRTGRMLSLCFVLWALVSVVSSALPESLLTCPRCHKETLAPLVLGSTPDAPACVEPVFCKNNHEIARGCGAPKSLYVKSCTNKVRKGLTRTKVPCGYMGEPFYTCGAPNLHSGRPCRCPPGGSSGSQSGWDSQSGWGSSSSWS</sequence>
<protein>
    <submittedName>
        <fullName evidence="2">Uncharacterized protein</fullName>
    </submittedName>
</protein>
<dbReference type="AlphaFoldDB" id="A0A5B0N3B9"/>
<proteinExistence type="predicted"/>
<feature type="region of interest" description="Disordered" evidence="1">
    <location>
        <begin position="218"/>
        <end position="242"/>
    </location>
</feature>
<feature type="region of interest" description="Disordered" evidence="1">
    <location>
        <begin position="21"/>
        <end position="48"/>
    </location>
</feature>
<comment type="caution">
    <text evidence="2">The sequence shown here is derived from an EMBL/GenBank/DDBJ whole genome shotgun (WGS) entry which is preliminary data.</text>
</comment>
<feature type="compositionally biased region" description="Polar residues" evidence="1">
    <location>
        <begin position="23"/>
        <end position="38"/>
    </location>
</feature>